<evidence type="ECO:0000256" key="4">
    <source>
        <dbReference type="ARBA" id="ARBA00023002"/>
    </source>
</evidence>
<dbReference type="PANTHER" id="PTHR44085:SF2">
    <property type="entry name" value="SEPIAPTERIN REDUCTASE"/>
    <property type="match status" value="1"/>
</dbReference>
<evidence type="ECO:0000256" key="2">
    <source>
        <dbReference type="ARBA" id="ARBA00022490"/>
    </source>
</evidence>
<reference evidence="6" key="1">
    <citation type="submission" date="2022-11" db="UniProtKB">
        <authorList>
            <consortium name="WormBaseParasite"/>
        </authorList>
    </citation>
    <scope>IDENTIFICATION</scope>
</reference>
<evidence type="ECO:0000313" key="6">
    <source>
        <dbReference type="WBParaSite" id="PSAMB.scaffold310size57530.g4795.t1"/>
    </source>
</evidence>
<dbReference type="Pfam" id="PF00106">
    <property type="entry name" value="adh_short"/>
    <property type="match status" value="1"/>
</dbReference>
<dbReference type="Proteomes" id="UP000887566">
    <property type="component" value="Unplaced"/>
</dbReference>
<dbReference type="AlphaFoldDB" id="A0A914W4C0"/>
<dbReference type="PRINTS" id="PR00081">
    <property type="entry name" value="GDHRDH"/>
</dbReference>
<name>A0A914W4C0_9BILA</name>
<dbReference type="InterPro" id="IPR036291">
    <property type="entry name" value="NAD(P)-bd_dom_sf"/>
</dbReference>
<keyword evidence="3" id="KW-0521">NADP</keyword>
<evidence type="ECO:0000256" key="1">
    <source>
        <dbReference type="ARBA" id="ARBA00004496"/>
    </source>
</evidence>
<proteinExistence type="predicted"/>
<evidence type="ECO:0000256" key="3">
    <source>
        <dbReference type="ARBA" id="ARBA00022857"/>
    </source>
</evidence>
<dbReference type="InterPro" id="IPR002347">
    <property type="entry name" value="SDR_fam"/>
</dbReference>
<dbReference type="PANTHER" id="PTHR44085">
    <property type="entry name" value="SEPIAPTERIN REDUCTASE"/>
    <property type="match status" value="1"/>
</dbReference>
<organism evidence="5 6">
    <name type="scientific">Plectus sambesii</name>
    <dbReference type="NCBI Taxonomy" id="2011161"/>
    <lineage>
        <taxon>Eukaryota</taxon>
        <taxon>Metazoa</taxon>
        <taxon>Ecdysozoa</taxon>
        <taxon>Nematoda</taxon>
        <taxon>Chromadorea</taxon>
        <taxon>Plectida</taxon>
        <taxon>Plectina</taxon>
        <taxon>Plectoidea</taxon>
        <taxon>Plectidae</taxon>
        <taxon>Plectus</taxon>
    </lineage>
</organism>
<keyword evidence="4" id="KW-0560">Oxidoreductase</keyword>
<protein>
    <submittedName>
        <fullName evidence="6">Sepiapterin reductase</fullName>
    </submittedName>
</protein>
<dbReference type="SUPFAM" id="SSF51735">
    <property type="entry name" value="NAD(P)-binding Rossmann-fold domains"/>
    <property type="match status" value="1"/>
</dbReference>
<dbReference type="GO" id="GO:0006729">
    <property type="term" value="P:tetrahydrobiopterin biosynthetic process"/>
    <property type="evidence" value="ECO:0007669"/>
    <property type="project" value="TreeGrafter"/>
</dbReference>
<evidence type="ECO:0000313" key="5">
    <source>
        <dbReference type="Proteomes" id="UP000887566"/>
    </source>
</evidence>
<dbReference type="WBParaSite" id="PSAMB.scaffold310size57530.g4795.t1">
    <property type="protein sequence ID" value="PSAMB.scaffold310size57530.g4795.t1"/>
    <property type="gene ID" value="PSAMB.scaffold310size57530.g4795"/>
</dbReference>
<dbReference type="GO" id="GO:0004757">
    <property type="term" value="F:sepiapterin reductase (NADP+) activity"/>
    <property type="evidence" value="ECO:0007669"/>
    <property type="project" value="TreeGrafter"/>
</dbReference>
<sequence>MALSGKKALCLITGASQGIGREIAAQLAALVAANSTFILTARQQDKLDETADLIKQVNSGATVKTIACDLIKIESHLSDFTIALQDALKEAIEVSVIVHNAGSIGDVQRRARDAKDGDDLRAYLNINVVSMALLNSTVLNVLCSDAVKLRIVVNITSLLAIKGFPSFGYYATGKAAREGLMRVLASEEQDLRVLNYSPGPVETNMVRQIATDSYDEGIRQTFQNKTGSDVSRAMLKPETTVKKLMKVLDENQFESGTRTDYFDD</sequence>
<accession>A0A914W4C0</accession>
<keyword evidence="5" id="KW-1185">Reference proteome</keyword>
<dbReference type="InterPro" id="IPR051721">
    <property type="entry name" value="Biopterin_syn/organic_redct"/>
</dbReference>
<dbReference type="GO" id="GO:0005737">
    <property type="term" value="C:cytoplasm"/>
    <property type="evidence" value="ECO:0007669"/>
    <property type="project" value="UniProtKB-SubCell"/>
</dbReference>
<comment type="subcellular location">
    <subcellularLocation>
        <location evidence="1">Cytoplasm</location>
    </subcellularLocation>
</comment>
<keyword evidence="2" id="KW-0963">Cytoplasm</keyword>
<dbReference type="Gene3D" id="3.40.50.720">
    <property type="entry name" value="NAD(P)-binding Rossmann-like Domain"/>
    <property type="match status" value="1"/>
</dbReference>